<feature type="region of interest" description="Disordered" evidence="1">
    <location>
        <begin position="1"/>
        <end position="21"/>
    </location>
</feature>
<feature type="compositionally biased region" description="Gly residues" evidence="1">
    <location>
        <begin position="147"/>
        <end position="164"/>
    </location>
</feature>
<evidence type="ECO:0000256" key="1">
    <source>
        <dbReference type="SAM" id="MobiDB-lite"/>
    </source>
</evidence>
<reference evidence="2 3" key="1">
    <citation type="submission" date="2024-01" db="EMBL/GenBank/DDBJ databases">
        <title>Genome assemblies of Stephania.</title>
        <authorList>
            <person name="Yang L."/>
        </authorList>
    </citation>
    <scope>NUCLEOTIDE SEQUENCE [LARGE SCALE GENOMIC DNA]</scope>
    <source>
        <strain evidence="2">JXDWG</strain>
        <tissue evidence="2">Leaf</tissue>
    </source>
</reference>
<proteinExistence type="predicted"/>
<protein>
    <submittedName>
        <fullName evidence="2">Uncharacterized protein</fullName>
    </submittedName>
</protein>
<dbReference type="Proteomes" id="UP001419268">
    <property type="component" value="Unassembled WGS sequence"/>
</dbReference>
<dbReference type="EMBL" id="JBBNAG010000001">
    <property type="protein sequence ID" value="KAK9167396.1"/>
    <property type="molecule type" value="Genomic_DNA"/>
</dbReference>
<dbReference type="AlphaFoldDB" id="A0AAP0Q8X5"/>
<feature type="compositionally biased region" description="Polar residues" evidence="1">
    <location>
        <begin position="73"/>
        <end position="84"/>
    </location>
</feature>
<gene>
    <name evidence="2" type="ORF">Scep_002587</name>
</gene>
<organism evidence="2 3">
    <name type="scientific">Stephania cephalantha</name>
    <dbReference type="NCBI Taxonomy" id="152367"/>
    <lineage>
        <taxon>Eukaryota</taxon>
        <taxon>Viridiplantae</taxon>
        <taxon>Streptophyta</taxon>
        <taxon>Embryophyta</taxon>
        <taxon>Tracheophyta</taxon>
        <taxon>Spermatophyta</taxon>
        <taxon>Magnoliopsida</taxon>
        <taxon>Ranunculales</taxon>
        <taxon>Menispermaceae</taxon>
        <taxon>Menispermoideae</taxon>
        <taxon>Cissampelideae</taxon>
        <taxon>Stephania</taxon>
    </lineage>
</organism>
<sequence length="209" mass="21725">MARGEGIIDETFQQSPPAATVHRGPTIRDALSQLPLAGRARGRGQQTITYLLHHTGQPQAPLTGLGSTLRYAPSTSRGAPSQTIDLAPSEDPEEELLIVTRLSKRKKNPEDAGGTGSSAERDHARTEESVKERRPSHVDREDTTRGGRSGGGRSSCGEAGGSGHEAGSEEVAARGEREEVAVISGGAEICGRGARSSGGGAPVVSAEEK</sequence>
<feature type="compositionally biased region" description="Basic and acidic residues" evidence="1">
    <location>
        <begin position="119"/>
        <end position="145"/>
    </location>
</feature>
<evidence type="ECO:0000313" key="2">
    <source>
        <dbReference type="EMBL" id="KAK9167396.1"/>
    </source>
</evidence>
<name>A0AAP0Q8X5_9MAGN</name>
<keyword evidence="3" id="KW-1185">Reference proteome</keyword>
<comment type="caution">
    <text evidence="2">The sequence shown here is derived from an EMBL/GenBank/DDBJ whole genome shotgun (WGS) entry which is preliminary data.</text>
</comment>
<accession>A0AAP0Q8X5</accession>
<evidence type="ECO:0000313" key="3">
    <source>
        <dbReference type="Proteomes" id="UP001419268"/>
    </source>
</evidence>
<feature type="region of interest" description="Disordered" evidence="1">
    <location>
        <begin position="55"/>
        <end position="209"/>
    </location>
</feature>
<feature type="compositionally biased region" description="Basic and acidic residues" evidence="1">
    <location>
        <begin position="171"/>
        <end position="180"/>
    </location>
</feature>